<keyword evidence="2" id="KW-0732">Signal</keyword>
<reference evidence="3 5" key="2">
    <citation type="submission" date="2018-07" db="EMBL/GenBank/DDBJ databases">
        <title>Complete genome of the Arcobacter bivalviorum type strain LMG 26154.</title>
        <authorList>
            <person name="Miller W.G."/>
            <person name="Yee E."/>
            <person name="Bono J.L."/>
        </authorList>
    </citation>
    <scope>NUCLEOTIDE SEQUENCE [LARGE SCALE GENOMIC DNA]</scope>
    <source>
        <strain evidence="3 5">LMG 26154</strain>
    </source>
</reference>
<dbReference type="EMBL" id="CP031217">
    <property type="protein sequence ID" value="AXH13255.1"/>
    <property type="molecule type" value="Genomic_DNA"/>
</dbReference>
<dbReference type="RefSeq" id="WP_114840042.1">
    <property type="nucleotide sequence ID" value="NZ_CP031217.1"/>
</dbReference>
<accession>A0AAX2A856</accession>
<name>A0AAX2A856_9BACT</name>
<dbReference type="KEGG" id="hbv:ABIV_2280"/>
<organism evidence="4 6">
    <name type="scientific">Halarcobacter bivalviorum</name>
    <dbReference type="NCBI Taxonomy" id="663364"/>
    <lineage>
        <taxon>Bacteria</taxon>
        <taxon>Pseudomonadati</taxon>
        <taxon>Campylobacterota</taxon>
        <taxon>Epsilonproteobacteria</taxon>
        <taxon>Campylobacterales</taxon>
        <taxon>Arcobacteraceae</taxon>
        <taxon>Halarcobacter</taxon>
    </lineage>
</organism>
<evidence type="ECO:0000256" key="1">
    <source>
        <dbReference type="SAM" id="Phobius"/>
    </source>
</evidence>
<evidence type="ECO:0000313" key="3">
    <source>
        <dbReference type="EMBL" id="AXH13255.1"/>
    </source>
</evidence>
<dbReference type="AlphaFoldDB" id="A0AAX2A856"/>
<evidence type="ECO:0000256" key="2">
    <source>
        <dbReference type="SAM" id="SignalP"/>
    </source>
</evidence>
<keyword evidence="6" id="KW-1185">Reference proteome</keyword>
<gene>
    <name evidence="3" type="ORF">ABIV_2280</name>
    <name evidence="4" type="ORF">CRV05_07100</name>
</gene>
<dbReference type="Proteomes" id="UP000289193">
    <property type="component" value="Unassembled WGS sequence"/>
</dbReference>
<protein>
    <submittedName>
        <fullName evidence="3">Membrane protein</fullName>
    </submittedName>
</protein>
<keyword evidence="1" id="KW-0472">Membrane</keyword>
<feature type="transmembrane region" description="Helical" evidence="1">
    <location>
        <begin position="314"/>
        <end position="332"/>
    </location>
</feature>
<evidence type="ECO:0000313" key="6">
    <source>
        <dbReference type="Proteomes" id="UP000289193"/>
    </source>
</evidence>
<keyword evidence="1" id="KW-0812">Transmembrane</keyword>
<proteinExistence type="predicted"/>
<feature type="signal peptide" evidence="2">
    <location>
        <begin position="1"/>
        <end position="17"/>
    </location>
</feature>
<dbReference type="EMBL" id="PDKM01000003">
    <property type="protein sequence ID" value="RXK10140.1"/>
    <property type="molecule type" value="Genomic_DNA"/>
</dbReference>
<feature type="transmembrane region" description="Helical" evidence="1">
    <location>
        <begin position="291"/>
        <end position="309"/>
    </location>
</feature>
<evidence type="ECO:0000313" key="4">
    <source>
        <dbReference type="EMBL" id="RXK10140.1"/>
    </source>
</evidence>
<keyword evidence="1" id="KW-1133">Transmembrane helix</keyword>
<sequence>MKKILVLVLVFFSIVFANDFTKEESSVFNGNTNTAPSNNTNVFLQDNDLTVGAQTPPVVSKNLYLSYINYPKHIYKNQRFEIDIKALITRTNYDRIETHFIDGVNMLPLNAQNSWSLTANSKNVYTNKYYFKAYDSNFLLPTIEVRLYDNNVLIESRKLFSPKITFSEVAKGDELFSNVIAKDLTLLNTKAKQYTNKEALAIIDLEANYSNFEDFYIKGFEEQGVTLIEDNYPNQHMIYYVVIPIHQKVISFNYFNTTKNRLEKITIPIKFEEELVSTQTDLNPNNSSFEFYKKVAIGVVALVFLVLFIWKRSYLYLILFLIMAIAFMLFAMPNTTVKLKENSVIYILPTKNSTIFQKMTDTVTVEEMKRKNGFVKIMFKRGEEKYIGWVKEQDVIKN</sequence>
<reference evidence="4 6" key="1">
    <citation type="submission" date="2017-10" db="EMBL/GenBank/DDBJ databases">
        <title>Genomics of the genus Arcobacter.</title>
        <authorList>
            <person name="Perez-Cataluna A."/>
            <person name="Figueras M.J."/>
        </authorList>
    </citation>
    <scope>NUCLEOTIDE SEQUENCE [LARGE SCALE GENOMIC DNA]</scope>
    <source>
        <strain evidence="4 6">CECT 7835</strain>
    </source>
</reference>
<feature type="chain" id="PRO_5044718448" evidence="2">
    <location>
        <begin position="18"/>
        <end position="398"/>
    </location>
</feature>
<evidence type="ECO:0000313" key="5">
    <source>
        <dbReference type="Proteomes" id="UP000253850"/>
    </source>
</evidence>
<dbReference type="Proteomes" id="UP000253850">
    <property type="component" value="Chromosome"/>
</dbReference>